<dbReference type="InterPro" id="IPR001969">
    <property type="entry name" value="Aspartic_peptidase_AS"/>
</dbReference>
<keyword evidence="5" id="KW-0862">Zinc</keyword>
<keyword evidence="1" id="KW-0808">Transferase</keyword>
<dbReference type="PANTHER" id="PTHR37984:SF5">
    <property type="entry name" value="PROTEIN NYNRIN-LIKE"/>
    <property type="match status" value="1"/>
</dbReference>
<proteinExistence type="predicted"/>
<keyword evidence="9" id="KW-1185">Reference proteome</keyword>
<dbReference type="SMART" id="SM00343">
    <property type="entry name" value="ZnF_C2HC"/>
    <property type="match status" value="2"/>
</dbReference>
<evidence type="ECO:0000313" key="9">
    <source>
        <dbReference type="Proteomes" id="UP001549920"/>
    </source>
</evidence>
<dbReference type="Gene3D" id="2.40.70.10">
    <property type="entry name" value="Acid Proteases"/>
    <property type="match status" value="1"/>
</dbReference>
<dbReference type="PROSITE" id="PS50158">
    <property type="entry name" value="ZF_CCHC"/>
    <property type="match status" value="2"/>
</dbReference>
<dbReference type="CDD" id="cd00303">
    <property type="entry name" value="retropepsin_like"/>
    <property type="match status" value="1"/>
</dbReference>
<dbReference type="SUPFAM" id="SSF56672">
    <property type="entry name" value="DNA/RNA polymerases"/>
    <property type="match status" value="1"/>
</dbReference>
<dbReference type="SUPFAM" id="SSF50630">
    <property type="entry name" value="Acid proteases"/>
    <property type="match status" value="1"/>
</dbReference>
<sequence length="686" mass="78913">MGGRHNNRRYSHQLDFEDAEGSGSGRSANQFTLGYSEEMVPKFSGQDKTYSSSRWAQEVEENAEIFGWSPLQQLIVGRRALIGTAALWLRSEKPFRSWEDLKTALIKEFPDSIDIKTIHELMTARKKKHNESCLDYLLTMKELGKRGKMPDYVAIKYIIDGIQDVETNKIVLYGAKTYSELKEKMQIYETVKAKMSVARKPQYSSNTKSATAHNVPPRKCYSCGESQHLSSQCPHKERGVKCFRCNDFGHKSTECQKSKPENHQQHPYGDNFRVERSSWRDESQRRQTDLKRTMFAETPEQRRQNVVMTEINDECTREHNELLTDTMSTVTVTPNVTKLQNVNKSTTAEKIIEFTENCGFTTAALIDTGSEVNIMTNDVHKQIGSPKYDDGKCFSLSGLGQFQINPLGKVTLDIKIDGDIYNNVVFYVVNKSCLPYDAIIGREFLTRVLLVMKDGCVRLLAKDDEWMNQFNVFTCDVAGYVGNNDFKEKLTDLVENYQPKQVKESPIELKIVLKDDIPVAQRPRRLSLHEQQVVEQQVDEWLNDNIIRVSHSEYASPLVLSKEDVELLDLILEEERNCFMLKRDDLRKSAKEYILKIQEENQRSYNKKRKESTKYKVGDFVAIKRTQFGGCLKLKPKYLGPYEVKNVKPNDRYDVEKVDHSAEGPCRTSSCADYMKPWPAGKQNDE</sequence>
<name>A0ABR3HUR6_LOXSC</name>
<dbReference type="PANTHER" id="PTHR37984">
    <property type="entry name" value="PROTEIN CBG26694"/>
    <property type="match status" value="1"/>
</dbReference>
<organism evidence="8 9">
    <name type="scientific">Loxostege sticticalis</name>
    <name type="common">Beet webworm moth</name>
    <dbReference type="NCBI Taxonomy" id="481309"/>
    <lineage>
        <taxon>Eukaryota</taxon>
        <taxon>Metazoa</taxon>
        <taxon>Ecdysozoa</taxon>
        <taxon>Arthropoda</taxon>
        <taxon>Hexapoda</taxon>
        <taxon>Insecta</taxon>
        <taxon>Pterygota</taxon>
        <taxon>Neoptera</taxon>
        <taxon>Endopterygota</taxon>
        <taxon>Lepidoptera</taxon>
        <taxon>Glossata</taxon>
        <taxon>Ditrysia</taxon>
        <taxon>Pyraloidea</taxon>
        <taxon>Crambidae</taxon>
        <taxon>Pyraustinae</taxon>
        <taxon>Loxostege</taxon>
    </lineage>
</organism>
<gene>
    <name evidence="8" type="ORF">ABMA27_002758</name>
</gene>
<dbReference type="Proteomes" id="UP001549920">
    <property type="component" value="Unassembled WGS sequence"/>
</dbReference>
<feature type="compositionally biased region" description="Basic and acidic residues" evidence="6">
    <location>
        <begin position="272"/>
        <end position="288"/>
    </location>
</feature>
<feature type="region of interest" description="Disordered" evidence="6">
    <location>
        <begin position="253"/>
        <end position="288"/>
    </location>
</feature>
<evidence type="ECO:0000256" key="3">
    <source>
        <dbReference type="ARBA" id="ARBA00022722"/>
    </source>
</evidence>
<keyword evidence="5" id="KW-0863">Zinc-finger</keyword>
<dbReference type="Gene3D" id="4.10.60.10">
    <property type="entry name" value="Zinc finger, CCHC-type"/>
    <property type="match status" value="1"/>
</dbReference>
<keyword evidence="5" id="KW-0479">Metal-binding</keyword>
<keyword evidence="4" id="KW-0255">Endonuclease</keyword>
<evidence type="ECO:0000256" key="2">
    <source>
        <dbReference type="ARBA" id="ARBA00022695"/>
    </source>
</evidence>
<dbReference type="EMBL" id="JBEUOH010000013">
    <property type="protein sequence ID" value="KAL0880306.1"/>
    <property type="molecule type" value="Genomic_DNA"/>
</dbReference>
<dbReference type="InterPro" id="IPR021109">
    <property type="entry name" value="Peptidase_aspartic_dom_sf"/>
</dbReference>
<evidence type="ECO:0000256" key="5">
    <source>
        <dbReference type="PROSITE-ProRule" id="PRU00047"/>
    </source>
</evidence>
<keyword evidence="3" id="KW-0540">Nuclease</keyword>
<dbReference type="InterPro" id="IPR050951">
    <property type="entry name" value="Retrovirus_Pol_polyprotein"/>
</dbReference>
<evidence type="ECO:0000313" key="8">
    <source>
        <dbReference type="EMBL" id="KAL0880306.1"/>
    </source>
</evidence>
<dbReference type="SUPFAM" id="SSF57756">
    <property type="entry name" value="Retrovirus zinc finger-like domains"/>
    <property type="match status" value="1"/>
</dbReference>
<dbReference type="Gene3D" id="3.10.10.10">
    <property type="entry name" value="HIV Type 1 Reverse Transcriptase, subunit A, domain 1"/>
    <property type="match status" value="1"/>
</dbReference>
<evidence type="ECO:0000256" key="4">
    <source>
        <dbReference type="ARBA" id="ARBA00022759"/>
    </source>
</evidence>
<keyword evidence="2" id="KW-0548">Nucleotidyltransferase</keyword>
<dbReference type="PROSITE" id="PS00141">
    <property type="entry name" value="ASP_PROTEASE"/>
    <property type="match status" value="1"/>
</dbReference>
<feature type="compositionally biased region" description="Basic and acidic residues" evidence="6">
    <location>
        <begin position="653"/>
        <end position="662"/>
    </location>
</feature>
<feature type="compositionally biased region" description="Basic residues" evidence="6">
    <location>
        <begin position="1"/>
        <end position="11"/>
    </location>
</feature>
<protein>
    <recommendedName>
        <fullName evidence="7">CCHC-type domain-containing protein</fullName>
    </recommendedName>
</protein>
<feature type="region of interest" description="Disordered" evidence="6">
    <location>
        <begin position="653"/>
        <end position="686"/>
    </location>
</feature>
<dbReference type="Pfam" id="PF00098">
    <property type="entry name" value="zf-CCHC"/>
    <property type="match status" value="1"/>
</dbReference>
<dbReference type="InterPro" id="IPR036875">
    <property type="entry name" value="Znf_CCHC_sf"/>
</dbReference>
<feature type="region of interest" description="Disordered" evidence="6">
    <location>
        <begin position="1"/>
        <end position="28"/>
    </location>
</feature>
<evidence type="ECO:0000256" key="1">
    <source>
        <dbReference type="ARBA" id="ARBA00022679"/>
    </source>
</evidence>
<comment type="caution">
    <text evidence="8">The sequence shown here is derived from an EMBL/GenBank/DDBJ whole genome shotgun (WGS) entry which is preliminary data.</text>
</comment>
<evidence type="ECO:0000259" key="7">
    <source>
        <dbReference type="PROSITE" id="PS50158"/>
    </source>
</evidence>
<evidence type="ECO:0000256" key="6">
    <source>
        <dbReference type="SAM" id="MobiDB-lite"/>
    </source>
</evidence>
<dbReference type="InterPro" id="IPR001878">
    <property type="entry name" value="Znf_CCHC"/>
</dbReference>
<feature type="compositionally biased region" description="Basic and acidic residues" evidence="6">
    <location>
        <begin position="253"/>
        <end position="264"/>
    </location>
</feature>
<feature type="domain" description="CCHC-type" evidence="7">
    <location>
        <begin position="241"/>
        <end position="257"/>
    </location>
</feature>
<keyword evidence="4" id="KW-0378">Hydrolase</keyword>
<feature type="domain" description="CCHC-type" evidence="7">
    <location>
        <begin position="218"/>
        <end position="234"/>
    </location>
</feature>
<accession>A0ABR3HUR6</accession>
<dbReference type="InterPro" id="IPR043502">
    <property type="entry name" value="DNA/RNA_pol_sf"/>
</dbReference>
<reference evidence="8 9" key="1">
    <citation type="submission" date="2024-06" db="EMBL/GenBank/DDBJ databases">
        <title>A chromosome-level genome assembly of beet webworm, Loxostege sticticalis.</title>
        <authorList>
            <person name="Zhang Y."/>
        </authorList>
    </citation>
    <scope>NUCLEOTIDE SEQUENCE [LARGE SCALE GENOMIC DNA]</scope>
    <source>
        <strain evidence="8">AQ026</strain>
        <tissue evidence="8">Whole body</tissue>
    </source>
</reference>